<dbReference type="OrthoDB" id="12909at10239"/>
<evidence type="ECO:0000313" key="3">
    <source>
        <dbReference type="Proteomes" id="UP000207722"/>
    </source>
</evidence>
<dbReference type="InterPro" id="IPR036614">
    <property type="entry name" value="RusA-like_sf"/>
</dbReference>
<gene>
    <name evidence="2" type="ORF">PFR2_47</name>
</gene>
<dbReference type="EMBL" id="KU984980">
    <property type="protein sequence ID" value="ANH49971.1"/>
    <property type="molecule type" value="Genomic_DNA"/>
</dbReference>
<feature type="compositionally biased region" description="Polar residues" evidence="1">
    <location>
        <begin position="72"/>
        <end position="81"/>
    </location>
</feature>
<dbReference type="Proteomes" id="UP000207722">
    <property type="component" value="Segment"/>
</dbReference>
<protein>
    <submittedName>
        <fullName evidence="2">Uncharacterized protein</fullName>
    </submittedName>
</protein>
<reference evidence="2 3" key="1">
    <citation type="submission" date="2016-05" db="EMBL/GenBank/DDBJ databases">
        <title>Dynamic interactions between prophages, induce lysis in Propionibacterium acnes.</title>
        <authorList>
            <person name="Brown T.L."/>
            <person name="Tucci J."/>
            <person name="Dyson Z.A."/>
            <person name="Petrovski S."/>
        </authorList>
    </citation>
    <scope>NUCLEOTIDE SEQUENCE [LARGE SCALE GENOMIC DNA]</scope>
</reference>
<accession>A0A173G9J6</accession>
<dbReference type="GeneID" id="29067885"/>
<feature type="region of interest" description="Disordered" evidence="1">
    <location>
        <begin position="68"/>
        <end position="87"/>
    </location>
</feature>
<name>A0A173G9J6_9CAUD</name>
<sequence>MSATVAERITVTVPKALWMSENDRLHWQTKRRKTAALRALGAAEARRQHVPKLEAPVHVMAHIKYPTATRADPNNANSTTKPLVDGFTDAGVWDDDDGTRVLGPDHRRAPGKAPKGCHVIEFIITSQAVPF</sequence>
<dbReference type="GO" id="GO:0006281">
    <property type="term" value="P:DNA repair"/>
    <property type="evidence" value="ECO:0007669"/>
    <property type="project" value="InterPro"/>
</dbReference>
<dbReference type="Gene3D" id="3.30.1330.70">
    <property type="entry name" value="Holliday junction resolvase RusA"/>
    <property type="match status" value="1"/>
</dbReference>
<proteinExistence type="predicted"/>
<dbReference type="SUPFAM" id="SSF103084">
    <property type="entry name" value="Holliday junction resolvase RusA"/>
    <property type="match status" value="1"/>
</dbReference>
<dbReference type="RefSeq" id="YP_009290956.1">
    <property type="nucleotide sequence ID" value="NC_031108.1"/>
</dbReference>
<dbReference type="KEGG" id="vg:29067885"/>
<evidence type="ECO:0000256" key="1">
    <source>
        <dbReference type="SAM" id="MobiDB-lite"/>
    </source>
</evidence>
<organism evidence="2 3">
    <name type="scientific">Propionibacterium phage PFR2</name>
    <dbReference type="NCBI Taxonomy" id="1838138"/>
    <lineage>
        <taxon>Viruses</taxon>
        <taxon>Duplodnaviria</taxon>
        <taxon>Heunggongvirae</taxon>
        <taxon>Uroviricota</taxon>
        <taxon>Caudoviricetes</taxon>
        <taxon>Pulverervirus</taxon>
        <taxon>Pulverervirus PFR1</taxon>
    </lineage>
</organism>
<dbReference type="GO" id="GO:0000287">
    <property type="term" value="F:magnesium ion binding"/>
    <property type="evidence" value="ECO:0007669"/>
    <property type="project" value="InterPro"/>
</dbReference>
<evidence type="ECO:0000313" key="2">
    <source>
        <dbReference type="EMBL" id="ANH49971.1"/>
    </source>
</evidence>
<dbReference type="GO" id="GO:0006310">
    <property type="term" value="P:DNA recombination"/>
    <property type="evidence" value="ECO:0007669"/>
    <property type="project" value="InterPro"/>
</dbReference>